<gene>
    <name evidence="7" type="ORF">JOB18_016058</name>
</gene>
<proteinExistence type="predicted"/>
<dbReference type="InterPro" id="IPR007110">
    <property type="entry name" value="Ig-like_dom"/>
</dbReference>
<dbReference type="Pfam" id="PF07679">
    <property type="entry name" value="I-set"/>
    <property type="match status" value="1"/>
</dbReference>
<organism evidence="7 8">
    <name type="scientific">Solea senegalensis</name>
    <name type="common">Senegalese sole</name>
    <dbReference type="NCBI Taxonomy" id="28829"/>
    <lineage>
        <taxon>Eukaryota</taxon>
        <taxon>Metazoa</taxon>
        <taxon>Chordata</taxon>
        <taxon>Craniata</taxon>
        <taxon>Vertebrata</taxon>
        <taxon>Euteleostomi</taxon>
        <taxon>Actinopterygii</taxon>
        <taxon>Neopterygii</taxon>
        <taxon>Teleostei</taxon>
        <taxon>Neoteleostei</taxon>
        <taxon>Acanthomorphata</taxon>
        <taxon>Carangaria</taxon>
        <taxon>Pleuronectiformes</taxon>
        <taxon>Pleuronectoidei</taxon>
        <taxon>Soleidae</taxon>
        <taxon>Solea</taxon>
    </lineage>
</organism>
<evidence type="ECO:0000256" key="5">
    <source>
        <dbReference type="SAM" id="SignalP"/>
    </source>
</evidence>
<feature type="domain" description="Ig-like" evidence="6">
    <location>
        <begin position="120"/>
        <end position="210"/>
    </location>
</feature>
<evidence type="ECO:0000256" key="1">
    <source>
        <dbReference type="ARBA" id="ARBA00022729"/>
    </source>
</evidence>
<reference evidence="7 8" key="1">
    <citation type="journal article" date="2021" name="Sci. Rep.">
        <title>Chromosome anchoring in Senegalese sole (Solea senegalensis) reveals sex-associated markers and genome rearrangements in flatfish.</title>
        <authorList>
            <person name="Guerrero-Cozar I."/>
            <person name="Gomez-Garrido J."/>
            <person name="Berbel C."/>
            <person name="Martinez-Blanch J.F."/>
            <person name="Alioto T."/>
            <person name="Claros M.G."/>
            <person name="Gagnaire P.A."/>
            <person name="Manchado M."/>
        </authorList>
    </citation>
    <scope>NUCLEOTIDE SEQUENCE [LARGE SCALE GENOMIC DNA]</scope>
    <source>
        <strain evidence="7">Sse05_10M</strain>
    </source>
</reference>
<feature type="chain" id="PRO_5043574357" evidence="5">
    <location>
        <begin position="24"/>
        <end position="856"/>
    </location>
</feature>
<dbReference type="Proteomes" id="UP000693946">
    <property type="component" value="Linkage Group LG9"/>
</dbReference>
<evidence type="ECO:0000256" key="4">
    <source>
        <dbReference type="ARBA" id="ARBA00023319"/>
    </source>
</evidence>
<dbReference type="Pfam" id="PF13927">
    <property type="entry name" value="Ig_3"/>
    <property type="match status" value="6"/>
</dbReference>
<feature type="domain" description="Ig-like" evidence="6">
    <location>
        <begin position="302"/>
        <end position="392"/>
    </location>
</feature>
<dbReference type="InterPro" id="IPR013098">
    <property type="entry name" value="Ig_I-set"/>
</dbReference>
<evidence type="ECO:0000313" key="8">
    <source>
        <dbReference type="Proteomes" id="UP000693946"/>
    </source>
</evidence>
<feature type="domain" description="Ig-like" evidence="6">
    <location>
        <begin position="478"/>
        <end position="567"/>
    </location>
</feature>
<evidence type="ECO:0000313" key="7">
    <source>
        <dbReference type="EMBL" id="KAG7474740.1"/>
    </source>
</evidence>
<accession>A0AAV6PU27</accession>
<dbReference type="SMART" id="SM00409">
    <property type="entry name" value="IG"/>
    <property type="match status" value="9"/>
</dbReference>
<evidence type="ECO:0000259" key="6">
    <source>
        <dbReference type="PROSITE" id="PS50835"/>
    </source>
</evidence>
<sequence length="856" mass="94315">MESPAVLFLILASITFATDGVYSQNIHASENPLPVGSNVTLYSPSPVSLGVWLFNRDLIVMIFGQNISISNSWKDRVAFNATTSSLSIMSVSMEDSGVYTLEAMNLFEAQLTLSVQERISNVTMEAKATDLVEFNDTAILMCSVSTGSSLSYVWLKDDHEVTAGGNVQLSDGNTTLTIDNVTRYDQGPFKCRVFNGISHETSPSVFLNISYGPSNTTMTVMPMQMNHIHRTASNITLSCTTSTSPSATIQWMVNGLNLHKYAPQIYLHNVTEDDSGTYKCVFHNPFTNRFSSASRMIYVLDPLESVEVNNTGGPAILDKSFSLHCDVLGSVDRVQWWKNWQLLMPDSTTTFSMNNKTLTLNPVQHSDNGNYKCQAFNSVSNLTSSPYRVEVNYGPGMPTIMGPTLVKAGTNVTFSCNASSHPPSHYTWYFSDTPVATTAVYVTPPLTEDMSGMYTCQAYNNITGLNTTKHTMLTVVDPITEVHVESSTDHPREGYVYMLTCNVTGPADHVYWMKYNEEMNEDTGRIYIHNHTIMFNPLERNDTGHYKCMAVNAVGNMTSPSYNVLVNFGPDIPKIHGPAFVETGQYATFNCSAMSVPPSQFSWWFNDAEVANTSVYTTEPLTLNMSGEYTCMAYNHVMGKNSTNSKMVTVIEAIESVTIHNDTLPINTENFTLTCQVTGPYDAIYWTKHDTLLNMNASDAHMNVHTVNNTLLFTPVTVDDDGTYQCFATNKAARHGSQKHKLLVNYGPLSVSITGPSSAKPGASVSLTCSADSRPDCDFYWFFNYTTEVVDVGSVITFPATKVSYTCEARNPVTNITKSKTISFTVFGHASALHFSSQVGVTLMSVCALLLPVLFT</sequence>
<feature type="domain" description="Ig-like" evidence="6">
    <location>
        <begin position="395"/>
        <end position="474"/>
    </location>
</feature>
<feature type="domain" description="Ig-like" evidence="6">
    <location>
        <begin position="748"/>
        <end position="823"/>
    </location>
</feature>
<dbReference type="EMBL" id="JAGKHQ010000021">
    <property type="protein sequence ID" value="KAG7474740.1"/>
    <property type="molecule type" value="Genomic_DNA"/>
</dbReference>
<dbReference type="InterPro" id="IPR052598">
    <property type="entry name" value="IgSF_CEA-related"/>
</dbReference>
<evidence type="ECO:0000256" key="2">
    <source>
        <dbReference type="ARBA" id="ARBA00023157"/>
    </source>
</evidence>
<dbReference type="PANTHER" id="PTHR44337:SF20">
    <property type="entry name" value="CARCINOEMBRYONIC ANTIGEN-RELATED CELL ADHESION MOLECULE 5-RELATED"/>
    <property type="match status" value="1"/>
</dbReference>
<protein>
    <submittedName>
        <fullName evidence="7">Carcinoembryonic antigen-related cell adhesion molecule 5-like</fullName>
    </submittedName>
</protein>
<dbReference type="InterPro" id="IPR003598">
    <property type="entry name" value="Ig_sub2"/>
</dbReference>
<dbReference type="CDD" id="cd00096">
    <property type="entry name" value="Ig"/>
    <property type="match status" value="3"/>
</dbReference>
<name>A0AAV6PU27_SOLSE</name>
<dbReference type="InterPro" id="IPR003599">
    <property type="entry name" value="Ig_sub"/>
</dbReference>
<evidence type="ECO:0000256" key="3">
    <source>
        <dbReference type="ARBA" id="ARBA00023180"/>
    </source>
</evidence>
<dbReference type="AlphaFoldDB" id="A0AAV6PU27"/>
<dbReference type="PANTHER" id="PTHR44337">
    <property type="entry name" value="CARCINOEMBRYONIC ANTIGEN-RELATED CELL ADHESION MOLECULE 8"/>
    <property type="match status" value="1"/>
</dbReference>
<comment type="caution">
    <text evidence="7">The sequence shown here is derived from an EMBL/GenBank/DDBJ whole genome shotgun (WGS) entry which is preliminary data.</text>
</comment>
<feature type="domain" description="Ig-like" evidence="6">
    <location>
        <begin position="213"/>
        <end position="298"/>
    </location>
</feature>
<keyword evidence="3" id="KW-0325">Glycoprotein</keyword>
<feature type="domain" description="Ig-like" evidence="6">
    <location>
        <begin position="570"/>
        <end position="649"/>
    </location>
</feature>
<keyword evidence="8" id="KW-1185">Reference proteome</keyword>
<feature type="signal peptide" evidence="5">
    <location>
        <begin position="1"/>
        <end position="23"/>
    </location>
</feature>
<keyword evidence="4" id="KW-0393">Immunoglobulin domain</keyword>
<feature type="domain" description="Ig-like" evidence="6">
    <location>
        <begin position="669"/>
        <end position="744"/>
    </location>
</feature>
<keyword evidence="2" id="KW-1015">Disulfide bond</keyword>
<dbReference type="SMART" id="SM00408">
    <property type="entry name" value="IGc2"/>
    <property type="match status" value="8"/>
</dbReference>
<keyword evidence="1 5" id="KW-0732">Signal</keyword>
<dbReference type="PROSITE" id="PS50835">
    <property type="entry name" value="IG_LIKE"/>
    <property type="match status" value="8"/>
</dbReference>